<reference evidence="2" key="1">
    <citation type="submission" date="2021-01" db="EMBL/GenBank/DDBJ databases">
        <title>Caligus Genome Assembly.</title>
        <authorList>
            <person name="Gallardo-Escarate C."/>
        </authorList>
    </citation>
    <scope>NUCLEOTIDE SEQUENCE [LARGE SCALE GENOMIC DNA]</scope>
</reference>
<sequence>MLWSVVVLHSQNEEGIAEWRSLASYILEQSEVLKTIHRRQMAIIINRSPN</sequence>
<dbReference type="AlphaFoldDB" id="A0A7T8GNU5"/>
<keyword evidence="2" id="KW-1185">Reference proteome</keyword>
<gene>
    <name evidence="1" type="ORF">FKW44_023093</name>
</gene>
<protein>
    <submittedName>
        <fullName evidence="1">Uncharacterized protein</fullName>
    </submittedName>
</protein>
<evidence type="ECO:0000313" key="2">
    <source>
        <dbReference type="Proteomes" id="UP000595437"/>
    </source>
</evidence>
<evidence type="ECO:0000313" key="1">
    <source>
        <dbReference type="EMBL" id="QQP35000.1"/>
    </source>
</evidence>
<accession>A0A7T8GNU5</accession>
<dbReference type="Proteomes" id="UP000595437">
    <property type="component" value="Chromosome 17"/>
</dbReference>
<proteinExistence type="predicted"/>
<dbReference type="EMBL" id="CP045906">
    <property type="protein sequence ID" value="QQP35000.1"/>
    <property type="molecule type" value="Genomic_DNA"/>
</dbReference>
<organism evidence="1 2">
    <name type="scientific">Caligus rogercresseyi</name>
    <name type="common">Sea louse</name>
    <dbReference type="NCBI Taxonomy" id="217165"/>
    <lineage>
        <taxon>Eukaryota</taxon>
        <taxon>Metazoa</taxon>
        <taxon>Ecdysozoa</taxon>
        <taxon>Arthropoda</taxon>
        <taxon>Crustacea</taxon>
        <taxon>Multicrustacea</taxon>
        <taxon>Hexanauplia</taxon>
        <taxon>Copepoda</taxon>
        <taxon>Siphonostomatoida</taxon>
        <taxon>Caligidae</taxon>
        <taxon>Caligus</taxon>
    </lineage>
</organism>
<name>A0A7T8GNU5_CALRO</name>